<sequence length="125" mass="13718">MRHLLPSLLISTILPILIFGTVTVKCYSCITPKNGANFDQLCLDDSFCEGIWCTKGPDETSSGVLHGCSNVVPLDRAASACKDVNQAAYNYSNCYCNNIDYCNSDNLLLSQITSILILCLFLLRL</sequence>
<organism evidence="2 3">
    <name type="scientific">Pristionchus pacificus</name>
    <name type="common">Parasitic nematode worm</name>
    <dbReference type="NCBI Taxonomy" id="54126"/>
    <lineage>
        <taxon>Eukaryota</taxon>
        <taxon>Metazoa</taxon>
        <taxon>Ecdysozoa</taxon>
        <taxon>Nematoda</taxon>
        <taxon>Chromadorea</taxon>
        <taxon>Rhabditida</taxon>
        <taxon>Rhabditina</taxon>
        <taxon>Diplogasteromorpha</taxon>
        <taxon>Diplogasteroidea</taxon>
        <taxon>Neodiplogasteridae</taxon>
        <taxon>Pristionchus</taxon>
    </lineage>
</organism>
<feature type="chain" id="PRO_5035931681" description="Protein sleepless" evidence="1">
    <location>
        <begin position="21"/>
        <end position="125"/>
    </location>
</feature>
<proteinExistence type="predicted"/>
<gene>
    <name evidence="2" type="primary">WBGene00276070</name>
</gene>
<evidence type="ECO:0000313" key="2">
    <source>
        <dbReference type="EnsemblMetazoa" id="PPA37701b.1"/>
    </source>
</evidence>
<name>A0A8R1YVW6_PRIPA</name>
<keyword evidence="3" id="KW-1185">Reference proteome</keyword>
<reference evidence="3" key="1">
    <citation type="journal article" date="2008" name="Nat. Genet.">
        <title>The Pristionchus pacificus genome provides a unique perspective on nematode lifestyle and parasitism.</title>
        <authorList>
            <person name="Dieterich C."/>
            <person name="Clifton S.W."/>
            <person name="Schuster L.N."/>
            <person name="Chinwalla A."/>
            <person name="Delehaunty K."/>
            <person name="Dinkelacker I."/>
            <person name="Fulton L."/>
            <person name="Fulton R."/>
            <person name="Godfrey J."/>
            <person name="Minx P."/>
            <person name="Mitreva M."/>
            <person name="Roeseler W."/>
            <person name="Tian H."/>
            <person name="Witte H."/>
            <person name="Yang S.P."/>
            <person name="Wilson R.K."/>
            <person name="Sommer R.J."/>
        </authorList>
    </citation>
    <scope>NUCLEOTIDE SEQUENCE [LARGE SCALE GENOMIC DNA]</scope>
    <source>
        <strain evidence="3">PS312</strain>
    </source>
</reference>
<accession>A0A8R1YVW6</accession>
<dbReference type="AlphaFoldDB" id="A0A8R1YVW6"/>
<dbReference type="Proteomes" id="UP000005239">
    <property type="component" value="Unassembled WGS sequence"/>
</dbReference>
<evidence type="ECO:0008006" key="4">
    <source>
        <dbReference type="Google" id="ProtNLM"/>
    </source>
</evidence>
<protein>
    <recommendedName>
        <fullName evidence="4">Protein sleepless</fullName>
    </recommendedName>
</protein>
<dbReference type="EnsemblMetazoa" id="PPA37701b.1">
    <property type="protein sequence ID" value="PPA37701b.1"/>
    <property type="gene ID" value="WBGene00276070"/>
</dbReference>
<evidence type="ECO:0000256" key="1">
    <source>
        <dbReference type="SAM" id="SignalP"/>
    </source>
</evidence>
<reference evidence="2" key="2">
    <citation type="submission" date="2022-06" db="UniProtKB">
        <authorList>
            <consortium name="EnsemblMetazoa"/>
        </authorList>
    </citation>
    <scope>IDENTIFICATION</scope>
    <source>
        <strain evidence="2">PS312</strain>
    </source>
</reference>
<evidence type="ECO:0000313" key="3">
    <source>
        <dbReference type="Proteomes" id="UP000005239"/>
    </source>
</evidence>
<keyword evidence="1" id="KW-0732">Signal</keyword>
<feature type="signal peptide" evidence="1">
    <location>
        <begin position="1"/>
        <end position="20"/>
    </location>
</feature>